<reference evidence="1" key="1">
    <citation type="submission" date="2021-02" db="EMBL/GenBank/DDBJ databases">
        <authorList>
            <person name="Nowell W R."/>
        </authorList>
    </citation>
    <scope>NUCLEOTIDE SEQUENCE</scope>
</reference>
<dbReference type="Proteomes" id="UP000663824">
    <property type="component" value="Unassembled WGS sequence"/>
</dbReference>
<sequence>KVGLTARDWFHDNPHLCPTWATFTQNLLKTLESSGKADISFNRLRHYEQSINQDLR</sequence>
<gene>
    <name evidence="1" type="ORF">MBJ925_LOCUS29876</name>
</gene>
<dbReference type="EMBL" id="CAJNRE010016042">
    <property type="protein sequence ID" value="CAF2143108.1"/>
    <property type="molecule type" value="Genomic_DNA"/>
</dbReference>
<protein>
    <submittedName>
        <fullName evidence="1">Uncharacterized protein</fullName>
    </submittedName>
</protein>
<feature type="non-terminal residue" evidence="1">
    <location>
        <position position="1"/>
    </location>
</feature>
<accession>A0A816X8F9</accession>
<evidence type="ECO:0000313" key="2">
    <source>
        <dbReference type="Proteomes" id="UP000663824"/>
    </source>
</evidence>
<dbReference type="AlphaFoldDB" id="A0A816X8F9"/>
<organism evidence="1 2">
    <name type="scientific">Rotaria magnacalcarata</name>
    <dbReference type="NCBI Taxonomy" id="392030"/>
    <lineage>
        <taxon>Eukaryota</taxon>
        <taxon>Metazoa</taxon>
        <taxon>Spiralia</taxon>
        <taxon>Gnathifera</taxon>
        <taxon>Rotifera</taxon>
        <taxon>Eurotatoria</taxon>
        <taxon>Bdelloidea</taxon>
        <taxon>Philodinida</taxon>
        <taxon>Philodinidae</taxon>
        <taxon>Rotaria</taxon>
    </lineage>
</organism>
<proteinExistence type="predicted"/>
<evidence type="ECO:0000313" key="1">
    <source>
        <dbReference type="EMBL" id="CAF2143108.1"/>
    </source>
</evidence>
<name>A0A816X8F9_9BILA</name>
<comment type="caution">
    <text evidence="1">The sequence shown here is derived from an EMBL/GenBank/DDBJ whole genome shotgun (WGS) entry which is preliminary data.</text>
</comment>